<keyword evidence="5 7" id="KW-1133">Transmembrane helix</keyword>
<feature type="transmembrane region" description="Helical" evidence="7">
    <location>
        <begin position="340"/>
        <end position="364"/>
    </location>
</feature>
<evidence type="ECO:0000259" key="9">
    <source>
        <dbReference type="Pfam" id="PF12704"/>
    </source>
</evidence>
<feature type="transmembrane region" description="Helical" evidence="7">
    <location>
        <begin position="431"/>
        <end position="454"/>
    </location>
</feature>
<feature type="transmembrane region" description="Helical" evidence="7">
    <location>
        <begin position="84"/>
        <end position="107"/>
    </location>
</feature>
<protein>
    <submittedName>
        <fullName evidence="10">Lipoprotein-releasing system permease protein</fullName>
    </submittedName>
</protein>
<keyword evidence="10" id="KW-0449">Lipoprotein</keyword>
<dbReference type="Pfam" id="PF12704">
    <property type="entry name" value="MacB_PCD"/>
    <property type="match status" value="1"/>
</dbReference>
<evidence type="ECO:0000313" key="11">
    <source>
        <dbReference type="Proteomes" id="UP000190166"/>
    </source>
</evidence>
<keyword evidence="3" id="KW-1003">Cell membrane</keyword>
<dbReference type="Proteomes" id="UP000190166">
    <property type="component" value="Unassembled WGS sequence"/>
</dbReference>
<evidence type="ECO:0000256" key="6">
    <source>
        <dbReference type="ARBA" id="ARBA00023136"/>
    </source>
</evidence>
<gene>
    <name evidence="10" type="ORF">SAMN05660461_3442</name>
</gene>
<feature type="domain" description="MacB-like periplasmic core" evidence="9">
    <location>
        <begin position="88"/>
        <end position="295"/>
    </location>
</feature>
<evidence type="ECO:0000256" key="4">
    <source>
        <dbReference type="ARBA" id="ARBA00022692"/>
    </source>
</evidence>
<reference evidence="10 11" key="1">
    <citation type="submission" date="2017-02" db="EMBL/GenBank/DDBJ databases">
        <authorList>
            <person name="Peterson S.W."/>
        </authorList>
    </citation>
    <scope>NUCLEOTIDE SEQUENCE [LARGE SCALE GENOMIC DNA]</scope>
    <source>
        <strain evidence="10 11">DSM 18108</strain>
    </source>
</reference>
<evidence type="ECO:0000313" key="10">
    <source>
        <dbReference type="EMBL" id="SKD06475.1"/>
    </source>
</evidence>
<dbReference type="InterPro" id="IPR025857">
    <property type="entry name" value="MacB_PCD"/>
</dbReference>
<feature type="transmembrane region" description="Helical" evidence="7">
    <location>
        <begin position="385"/>
        <end position="411"/>
    </location>
</feature>
<dbReference type="PANTHER" id="PTHR30489">
    <property type="entry name" value="LIPOPROTEIN-RELEASING SYSTEM TRANSMEMBRANE PROTEIN LOLE"/>
    <property type="match status" value="1"/>
</dbReference>
<dbReference type="STRING" id="393003.SAMN05660461_3442"/>
<name>A0A1T5P148_9BACT</name>
<dbReference type="GO" id="GO:0098797">
    <property type="term" value="C:plasma membrane protein complex"/>
    <property type="evidence" value="ECO:0007669"/>
    <property type="project" value="TreeGrafter"/>
</dbReference>
<evidence type="ECO:0000256" key="3">
    <source>
        <dbReference type="ARBA" id="ARBA00022475"/>
    </source>
</evidence>
<dbReference type="GO" id="GO:0044874">
    <property type="term" value="P:lipoprotein localization to outer membrane"/>
    <property type="evidence" value="ECO:0007669"/>
    <property type="project" value="TreeGrafter"/>
</dbReference>
<keyword evidence="4 7" id="KW-0812">Transmembrane</keyword>
<keyword evidence="11" id="KW-1185">Reference proteome</keyword>
<dbReference type="InterPro" id="IPR003838">
    <property type="entry name" value="ABC3_permease_C"/>
</dbReference>
<accession>A0A1T5P148</accession>
<dbReference type="Pfam" id="PF02687">
    <property type="entry name" value="FtsX"/>
    <property type="match status" value="1"/>
</dbReference>
<evidence type="ECO:0000259" key="8">
    <source>
        <dbReference type="Pfam" id="PF02687"/>
    </source>
</evidence>
<evidence type="ECO:0000256" key="2">
    <source>
        <dbReference type="ARBA" id="ARBA00005236"/>
    </source>
</evidence>
<evidence type="ECO:0000256" key="5">
    <source>
        <dbReference type="ARBA" id="ARBA00022989"/>
    </source>
</evidence>
<proteinExistence type="inferred from homology"/>
<sequence>MLLYAYEVIDSIQVTIKSGKLKAKSQVANDPGEDRIFIPPNYPLASLFALCFALSAFPYICSMRLSFFIARRIAFNKGSSFSKFIINIAVAATAISVAVMILATALVNGFQQVIQEKIFSFWGHIHINEYQPNAGPLTEEIPFYSRKSLIDSIKTSPGIKTISNYATKSAIIKSEKEIDGVIFKGIDQGYDWPQLKRFLQAGKLLQFNDSSYAPEIMISEYMAKELQLKVNDKAIIYFIQGGGLPPRARKLTVTGIFKTGIEEYDKTYVIGDLNLVRKLNDWDPDQVGGFEISINNYRNMDSTARYMDNNVLPDQLFTRTIRDIYPNIFDWLQLQNQNELIIIVIMTIVAIINMITAILILILERTNMIGIAKALGMRNWDIQKVFVYQAAYIVILGILIGDFFGLGIAFLQQATGIFKLPEESYYMSVAAVSLHWVDIVLINVGTFLICTVILQIPARIIRRITPVKAIQFK</sequence>
<dbReference type="PANTHER" id="PTHR30489:SF0">
    <property type="entry name" value="LIPOPROTEIN-RELEASING SYSTEM TRANSMEMBRANE PROTEIN LOLE"/>
    <property type="match status" value="1"/>
</dbReference>
<feature type="domain" description="ABC3 transporter permease C-terminal" evidence="8">
    <location>
        <begin position="341"/>
        <end position="466"/>
    </location>
</feature>
<feature type="transmembrane region" description="Helical" evidence="7">
    <location>
        <begin position="42"/>
        <end position="63"/>
    </location>
</feature>
<evidence type="ECO:0000256" key="1">
    <source>
        <dbReference type="ARBA" id="ARBA00004651"/>
    </source>
</evidence>
<dbReference type="EMBL" id="FUZZ01000002">
    <property type="protein sequence ID" value="SKD06475.1"/>
    <property type="molecule type" value="Genomic_DNA"/>
</dbReference>
<comment type="subcellular location">
    <subcellularLocation>
        <location evidence="1">Cell membrane</location>
        <topology evidence="1">Multi-pass membrane protein</topology>
    </subcellularLocation>
</comment>
<evidence type="ECO:0000256" key="7">
    <source>
        <dbReference type="SAM" id="Phobius"/>
    </source>
</evidence>
<comment type="similarity">
    <text evidence="2">Belongs to the ABC-4 integral membrane protein family. LolC/E subfamily.</text>
</comment>
<dbReference type="AlphaFoldDB" id="A0A1T5P148"/>
<keyword evidence="6 7" id="KW-0472">Membrane</keyword>
<organism evidence="10 11">
    <name type="scientific">Chitinophaga ginsengisegetis</name>
    <dbReference type="NCBI Taxonomy" id="393003"/>
    <lineage>
        <taxon>Bacteria</taxon>
        <taxon>Pseudomonadati</taxon>
        <taxon>Bacteroidota</taxon>
        <taxon>Chitinophagia</taxon>
        <taxon>Chitinophagales</taxon>
        <taxon>Chitinophagaceae</taxon>
        <taxon>Chitinophaga</taxon>
    </lineage>
</organism>
<dbReference type="InterPro" id="IPR051447">
    <property type="entry name" value="Lipoprotein-release_system"/>
</dbReference>